<gene>
    <name evidence="1" type="ORF">BC673_1251</name>
</gene>
<keyword evidence="2" id="KW-1185">Reference proteome</keyword>
<evidence type="ECO:0000313" key="1">
    <source>
        <dbReference type="EMBL" id="RAS43232.1"/>
    </source>
</evidence>
<dbReference type="RefSeq" id="WP_006044052.1">
    <property type="nucleotide sequence ID" value="NZ_QLTQ01000025.1"/>
</dbReference>
<organism evidence="1 2">
    <name type="scientific">Prevotella pallens</name>
    <dbReference type="NCBI Taxonomy" id="60133"/>
    <lineage>
        <taxon>Bacteria</taxon>
        <taxon>Pseudomonadati</taxon>
        <taxon>Bacteroidota</taxon>
        <taxon>Bacteroidia</taxon>
        <taxon>Bacteroidales</taxon>
        <taxon>Prevotellaceae</taxon>
        <taxon>Prevotella</taxon>
    </lineage>
</organism>
<dbReference type="Proteomes" id="UP000249852">
    <property type="component" value="Unassembled WGS sequence"/>
</dbReference>
<name>A0ABX9DRH5_9BACT</name>
<reference evidence="1 2" key="1">
    <citation type="submission" date="2018-06" db="EMBL/GenBank/DDBJ databases">
        <title>Genomic Encyclopedia of Archaeal and Bacterial Type Strains, Phase II (KMG-II): from individual species to whole genera.</title>
        <authorList>
            <person name="Goeker M."/>
        </authorList>
    </citation>
    <scope>NUCLEOTIDE SEQUENCE [LARGE SCALE GENOMIC DNA]</scope>
    <source>
        <strain evidence="1 2">DSM 18710</strain>
    </source>
</reference>
<dbReference type="EMBL" id="QLTQ01000025">
    <property type="protein sequence ID" value="RAS43232.1"/>
    <property type="molecule type" value="Genomic_DNA"/>
</dbReference>
<evidence type="ECO:0000313" key="2">
    <source>
        <dbReference type="Proteomes" id="UP000249852"/>
    </source>
</evidence>
<sequence>MITVQQAKEVIEKMENSFSSHDFIQKFKATKGGAYLNDILRDTPSDIHKEHAVIGRFLSTYMDRLKIKKNGRTLSENVFGRMNEVQLWKKKEEL</sequence>
<comment type="caution">
    <text evidence="1">The sequence shown here is derived from an EMBL/GenBank/DDBJ whole genome shotgun (WGS) entry which is preliminary data.</text>
</comment>
<accession>A0ABX9DRH5</accession>
<protein>
    <submittedName>
        <fullName evidence="1">Uncharacterized protein</fullName>
    </submittedName>
</protein>
<proteinExistence type="predicted"/>